<gene>
    <name evidence="8" type="ORF">ACFO3G_09380</name>
</gene>
<dbReference type="InterPro" id="IPR002528">
    <property type="entry name" value="MATE_fam"/>
</dbReference>
<keyword evidence="3" id="KW-1003">Cell membrane</keyword>
<feature type="transmembrane region" description="Helical" evidence="7">
    <location>
        <begin position="168"/>
        <end position="187"/>
    </location>
</feature>
<dbReference type="PIRSF" id="PIRSF006603">
    <property type="entry name" value="DinF"/>
    <property type="match status" value="1"/>
</dbReference>
<feature type="transmembrane region" description="Helical" evidence="7">
    <location>
        <begin position="193"/>
        <end position="211"/>
    </location>
</feature>
<evidence type="ECO:0000256" key="4">
    <source>
        <dbReference type="ARBA" id="ARBA00022692"/>
    </source>
</evidence>
<accession>A0ABV9K9Q9</accession>
<protein>
    <submittedName>
        <fullName evidence="8">MATE family efflux transporter</fullName>
    </submittedName>
</protein>
<sequence length="460" mass="49957">MAQAKNLTTGNIRKQLVGIALPIMGTSFIQMAYSFTDMAWLGRLGSEAVASVGVASVLLWLANSISNVNKTGSEVTVGQSLGLEDKKMAATYASHNITMSLYISVTLAIIYAIFGRNIFGFYLLPKEVEDVAVNYLRIVLFGLPSLFASLAISGIYNASGLSKIPFQISAVGLVLNMILDPLLIFVFKMGVEGAAWATLLSQTLVLALFVYRLKYKDHLFGGIALFTSLKWKYSKKILSIGLPVAVLNSLFVFVNIFMGREASAAAVQSGFASHIGVATLTTGGQLEAITWNTSQGFATALSSVVAQNFAARKYRRVLDAYKYTLLYTSIFGVFGTLLFVFWGTNLFGLIVPEKMAYIAGGSYLRIIGYSQLFQMCEIATQGLFYGVGKSVPPAIISITGNYLRIPMAIYFVGLGLGLDFIWWAIAISTMMKGTGAAIWAFRLRRSLLRAEAANILQKGQ</sequence>
<keyword evidence="4 7" id="KW-0812">Transmembrane</keyword>
<evidence type="ECO:0000313" key="9">
    <source>
        <dbReference type="Proteomes" id="UP001596020"/>
    </source>
</evidence>
<keyword evidence="2" id="KW-0813">Transport</keyword>
<reference evidence="9" key="1">
    <citation type="journal article" date="2019" name="Int. J. Syst. Evol. Microbiol.">
        <title>The Global Catalogue of Microorganisms (GCM) 10K type strain sequencing project: providing services to taxonomists for standard genome sequencing and annotation.</title>
        <authorList>
            <consortium name="The Broad Institute Genomics Platform"/>
            <consortium name="The Broad Institute Genome Sequencing Center for Infectious Disease"/>
            <person name="Wu L."/>
            <person name="Ma J."/>
        </authorList>
    </citation>
    <scope>NUCLEOTIDE SEQUENCE [LARGE SCALE GENOMIC DNA]</scope>
    <source>
        <strain evidence="9">CGMCC 4.7357</strain>
    </source>
</reference>
<keyword evidence="9" id="KW-1185">Reference proteome</keyword>
<evidence type="ECO:0000256" key="5">
    <source>
        <dbReference type="ARBA" id="ARBA00022989"/>
    </source>
</evidence>
<dbReference type="EMBL" id="JBHSGO010000216">
    <property type="protein sequence ID" value="MFC4666802.1"/>
    <property type="molecule type" value="Genomic_DNA"/>
</dbReference>
<feature type="transmembrane region" description="Helical" evidence="7">
    <location>
        <begin position="134"/>
        <end position="156"/>
    </location>
</feature>
<dbReference type="InterPro" id="IPR052031">
    <property type="entry name" value="Membrane_Transporter-Flippase"/>
</dbReference>
<feature type="transmembrane region" description="Helical" evidence="7">
    <location>
        <begin position="89"/>
        <end position="114"/>
    </location>
</feature>
<dbReference type="PANTHER" id="PTHR43549">
    <property type="entry name" value="MULTIDRUG RESISTANCE PROTEIN YPNP-RELATED"/>
    <property type="match status" value="1"/>
</dbReference>
<evidence type="ECO:0000256" key="1">
    <source>
        <dbReference type="ARBA" id="ARBA00004651"/>
    </source>
</evidence>
<feature type="transmembrane region" description="Helical" evidence="7">
    <location>
        <begin position="16"/>
        <end position="36"/>
    </location>
</feature>
<dbReference type="Pfam" id="PF01554">
    <property type="entry name" value="MatE"/>
    <property type="match status" value="2"/>
</dbReference>
<dbReference type="RefSeq" id="WP_380080227.1">
    <property type="nucleotide sequence ID" value="NZ_JBHSGO010000216.1"/>
</dbReference>
<dbReference type="InterPro" id="IPR048279">
    <property type="entry name" value="MdtK-like"/>
</dbReference>
<comment type="subcellular location">
    <subcellularLocation>
        <location evidence="1">Cell membrane</location>
        <topology evidence="1">Multi-pass membrane protein</topology>
    </subcellularLocation>
</comment>
<dbReference type="CDD" id="cd13140">
    <property type="entry name" value="MATE_like_1"/>
    <property type="match status" value="1"/>
</dbReference>
<keyword evidence="6 7" id="KW-0472">Membrane</keyword>
<keyword evidence="5 7" id="KW-1133">Transmembrane helix</keyword>
<dbReference type="NCBIfam" id="TIGR00797">
    <property type="entry name" value="matE"/>
    <property type="match status" value="1"/>
</dbReference>
<evidence type="ECO:0000256" key="3">
    <source>
        <dbReference type="ARBA" id="ARBA00022475"/>
    </source>
</evidence>
<name>A0ABV9K9Q9_9PORP</name>
<feature type="transmembrane region" description="Helical" evidence="7">
    <location>
        <begin position="237"/>
        <end position="258"/>
    </location>
</feature>
<feature type="transmembrane region" description="Helical" evidence="7">
    <location>
        <begin position="323"/>
        <end position="343"/>
    </location>
</feature>
<dbReference type="Proteomes" id="UP001596020">
    <property type="component" value="Unassembled WGS sequence"/>
</dbReference>
<proteinExistence type="predicted"/>
<evidence type="ECO:0000256" key="2">
    <source>
        <dbReference type="ARBA" id="ARBA00022448"/>
    </source>
</evidence>
<dbReference type="PANTHER" id="PTHR43549:SF3">
    <property type="entry name" value="MULTIDRUG RESISTANCE PROTEIN YPNP-RELATED"/>
    <property type="match status" value="1"/>
</dbReference>
<evidence type="ECO:0000256" key="7">
    <source>
        <dbReference type="SAM" id="Phobius"/>
    </source>
</evidence>
<comment type="caution">
    <text evidence="8">The sequence shown here is derived from an EMBL/GenBank/DDBJ whole genome shotgun (WGS) entry which is preliminary data.</text>
</comment>
<evidence type="ECO:0000256" key="6">
    <source>
        <dbReference type="ARBA" id="ARBA00023136"/>
    </source>
</evidence>
<organism evidence="8 9">
    <name type="scientific">Falsiporphyromonas endometrii</name>
    <dbReference type="NCBI Taxonomy" id="1387297"/>
    <lineage>
        <taxon>Bacteria</taxon>
        <taxon>Pseudomonadati</taxon>
        <taxon>Bacteroidota</taxon>
        <taxon>Bacteroidia</taxon>
        <taxon>Bacteroidales</taxon>
        <taxon>Porphyromonadaceae</taxon>
        <taxon>Falsiporphyromonas</taxon>
    </lineage>
</organism>
<evidence type="ECO:0000313" key="8">
    <source>
        <dbReference type="EMBL" id="MFC4666802.1"/>
    </source>
</evidence>